<protein>
    <submittedName>
        <fullName evidence="1">Uncharacterized protein</fullName>
    </submittedName>
</protein>
<reference evidence="1 2" key="1">
    <citation type="submission" date="2019-08" db="EMBL/GenBank/DDBJ databases">
        <title>Bacillus genomes from the desert of Cuatro Cienegas, Coahuila.</title>
        <authorList>
            <person name="Olmedo-Alvarez G."/>
        </authorList>
    </citation>
    <scope>NUCLEOTIDE SEQUENCE [LARGE SCALE GENOMIC DNA]</scope>
    <source>
        <strain evidence="1 2">CH446_14T</strain>
    </source>
</reference>
<evidence type="ECO:0000313" key="1">
    <source>
        <dbReference type="EMBL" id="TYS47919.1"/>
    </source>
</evidence>
<gene>
    <name evidence="1" type="ORF">FZD51_13420</name>
</gene>
<evidence type="ECO:0000313" key="2">
    <source>
        <dbReference type="Proteomes" id="UP000322139"/>
    </source>
</evidence>
<proteinExistence type="predicted"/>
<dbReference type="AlphaFoldDB" id="A0A5D4RBJ3"/>
<dbReference type="Proteomes" id="UP000322139">
    <property type="component" value="Unassembled WGS sequence"/>
</dbReference>
<accession>A0A5D4RBJ3</accession>
<sequence length="75" mass="8559">MSDYQFFLHERDKIDFYIEKGFRILQVKEGLDGAAILFANPASGIQETIHVGTAEARKYFSGLLLKQKEHAAEQK</sequence>
<comment type="caution">
    <text evidence="1">The sequence shown here is derived from an EMBL/GenBank/DDBJ whole genome shotgun (WGS) entry which is preliminary data.</text>
</comment>
<dbReference type="RefSeq" id="WP_148975238.1">
    <property type="nucleotide sequence ID" value="NZ_JBNIKU010000008.1"/>
</dbReference>
<organism evidence="1 2">
    <name type="scientific">Bacillus infantis</name>
    <dbReference type="NCBI Taxonomy" id="324767"/>
    <lineage>
        <taxon>Bacteria</taxon>
        <taxon>Bacillati</taxon>
        <taxon>Bacillota</taxon>
        <taxon>Bacilli</taxon>
        <taxon>Bacillales</taxon>
        <taxon>Bacillaceae</taxon>
        <taxon>Bacillus</taxon>
    </lineage>
</organism>
<name>A0A5D4RBJ3_9BACI</name>
<dbReference type="EMBL" id="VTER01000006">
    <property type="protein sequence ID" value="TYS47919.1"/>
    <property type="molecule type" value="Genomic_DNA"/>
</dbReference>